<sequence>MRDQIVSDFLNTLARPAIPAPAGATVAALALAQAAALLSRAAGGDAEADHLTRHALRLAEIDAHAVTHDVPDRAQPAADVVAAAGEVVGVAERLLSTVDSAALADVSAAAEMARSSAMTARVAVEARHGALLAAEPDEVAERATRVTAAVRVGEGLLEGI</sequence>
<evidence type="ECO:0000313" key="1">
    <source>
        <dbReference type="EMBL" id="SFQ60995.1"/>
    </source>
</evidence>
<evidence type="ECO:0000313" key="2">
    <source>
        <dbReference type="Proteomes" id="UP000199137"/>
    </source>
</evidence>
<accession>A0A1I5ZX70</accession>
<evidence type="ECO:0008006" key="3">
    <source>
        <dbReference type="Google" id="ProtNLM"/>
    </source>
</evidence>
<reference evidence="1 2" key="1">
    <citation type="submission" date="2016-10" db="EMBL/GenBank/DDBJ databases">
        <authorList>
            <person name="de Groot N.N."/>
        </authorList>
    </citation>
    <scope>NUCLEOTIDE SEQUENCE [LARGE SCALE GENOMIC DNA]</scope>
    <source>
        <strain evidence="1 2">DSM 44637</strain>
    </source>
</reference>
<protein>
    <recommendedName>
        <fullName evidence="3">Formiminotetrahydrofolate cyclodeaminase</fullName>
    </recommendedName>
</protein>
<dbReference type="AlphaFoldDB" id="A0A1I5ZX70"/>
<dbReference type="STRING" id="112413.SAMN05421854_116173"/>
<dbReference type="Proteomes" id="UP000199137">
    <property type="component" value="Unassembled WGS sequence"/>
</dbReference>
<organism evidence="1 2">
    <name type="scientific">Amycolatopsis rubida</name>
    <dbReference type="NCBI Taxonomy" id="112413"/>
    <lineage>
        <taxon>Bacteria</taxon>
        <taxon>Bacillati</taxon>
        <taxon>Actinomycetota</taxon>
        <taxon>Actinomycetes</taxon>
        <taxon>Pseudonocardiales</taxon>
        <taxon>Pseudonocardiaceae</taxon>
        <taxon>Amycolatopsis</taxon>
    </lineage>
</organism>
<name>A0A1I5ZX70_9PSEU</name>
<dbReference type="InterPro" id="IPR036178">
    <property type="entry name" value="Formintransfe-cycloase-like_sf"/>
</dbReference>
<dbReference type="SUPFAM" id="SSF101262">
    <property type="entry name" value="Methenyltetrahydrofolate cyclohydrolase-like"/>
    <property type="match status" value="1"/>
</dbReference>
<dbReference type="RefSeq" id="WP_093576542.1">
    <property type="nucleotide sequence ID" value="NZ_FOWC01000016.1"/>
</dbReference>
<gene>
    <name evidence="1" type="ORF">SAMN05421854_116173</name>
</gene>
<proteinExistence type="predicted"/>
<dbReference type="GO" id="GO:0003824">
    <property type="term" value="F:catalytic activity"/>
    <property type="evidence" value="ECO:0007669"/>
    <property type="project" value="InterPro"/>
</dbReference>
<dbReference type="EMBL" id="FOWC01000016">
    <property type="protein sequence ID" value="SFQ60995.1"/>
    <property type="molecule type" value="Genomic_DNA"/>
</dbReference>